<name>A0ACD5GWV8_9CYAN</name>
<keyword evidence="2" id="KW-1185">Reference proteome</keyword>
<evidence type="ECO:0000313" key="1">
    <source>
        <dbReference type="EMBL" id="XPM65257.1"/>
    </source>
</evidence>
<proteinExistence type="predicted"/>
<dbReference type="Proteomes" id="UP000095472">
    <property type="component" value="Chromosome"/>
</dbReference>
<reference evidence="1 2" key="1">
    <citation type="journal article" date="2016" name="Genome Announc.">
        <title>Draft Genome Sequence of the Thermotolerant Cyanobacterium Desertifilum sp. IPPAS B-1220.</title>
        <authorList>
            <person name="Mironov K.S."/>
            <person name="Sinetova M.A."/>
            <person name="Bolatkhan K."/>
            <person name="Zayadan B.K."/>
            <person name="Ustinova V.V."/>
            <person name="Kupriyanova E.V."/>
            <person name="Skrypnik A.N."/>
            <person name="Gogoleva N.E."/>
            <person name="Gogolev Y.V."/>
            <person name="Los D.A."/>
        </authorList>
    </citation>
    <scope>NUCLEOTIDE SEQUENCE [LARGE SCALE GENOMIC DNA]</scope>
    <source>
        <strain evidence="1 2">IPPAS B-1220</strain>
    </source>
</reference>
<gene>
    <name evidence="1" type="ORF">BH720_005710</name>
</gene>
<accession>A0ACD5GWV8</accession>
<dbReference type="EMBL" id="CP182909">
    <property type="protein sequence ID" value="XPM65257.1"/>
    <property type="molecule type" value="Genomic_DNA"/>
</dbReference>
<organism evidence="1 2">
    <name type="scientific">Desertifilum tharense IPPAS B-1220</name>
    <dbReference type="NCBI Taxonomy" id="1781255"/>
    <lineage>
        <taxon>Bacteria</taxon>
        <taxon>Bacillati</taxon>
        <taxon>Cyanobacteriota</taxon>
        <taxon>Cyanophyceae</taxon>
        <taxon>Desertifilales</taxon>
        <taxon>Desertifilaceae</taxon>
        <taxon>Desertifilum</taxon>
    </lineage>
</organism>
<sequence>MMRLAKLVAANQTQAIEGVRQLLIAIAQLPEVQQGNWNACNQIASNLIEQYQSYVALGVLDPQGNVRCSSIPLSQPINSADRLYFRQALATQQFAVGEYQVGRVTGKPSVNFGYPVYTDNQTLIGVVLAGLDLTWFHELTTQVDLPRGSILSVIDRQGTILIRQPDPENLVGRAFPEAELIQTTLREREGTIETQGFDGVERFYAFTGVETPTQDQGVHVVIGIPRSVALQDANRLLVQNLIGLGFVTALALLAAWAGSDLFLLRYLQSLLQTTQQLHNGELGARTGLPHHWGELGQLAAAFDLMAEAIQKREASIAQLNLDLQRRVKELQALFEVTPISIAIAEDTNCKQIRVNPTLAKILQLTPDANASLTPPSGEPQPGFTLFREGQEIFPAELPLHIAARQGVEIKDTEIEVRHADGHIYHLFGYAALCLMKPDSLAAQ</sequence>
<protein>
    <submittedName>
        <fullName evidence="1">Cache domain-containing protein</fullName>
    </submittedName>
</protein>
<evidence type="ECO:0000313" key="2">
    <source>
        <dbReference type="Proteomes" id="UP000095472"/>
    </source>
</evidence>